<keyword evidence="2" id="KW-1185">Reference proteome</keyword>
<dbReference type="EMBL" id="AZGZ01000001">
    <property type="protein sequence ID" value="KZZ98188.1"/>
    <property type="molecule type" value="Genomic_DNA"/>
</dbReference>
<dbReference type="AlphaFoldDB" id="A0A168DWE5"/>
<gene>
    <name evidence="1" type="ORF">AAP_00449</name>
</gene>
<comment type="caution">
    <text evidence="1">The sequence shown here is derived from an EMBL/GenBank/DDBJ whole genome shotgun (WGS) entry which is preliminary data.</text>
</comment>
<reference evidence="1 2" key="1">
    <citation type="journal article" date="2016" name="Genome Biol. Evol.">
        <title>Divergent and convergent evolution of fungal pathogenicity.</title>
        <authorList>
            <person name="Shang Y."/>
            <person name="Xiao G."/>
            <person name="Zheng P."/>
            <person name="Cen K."/>
            <person name="Zhan S."/>
            <person name="Wang C."/>
        </authorList>
    </citation>
    <scope>NUCLEOTIDE SEQUENCE [LARGE SCALE GENOMIC DNA]</scope>
    <source>
        <strain evidence="1 2">ARSEF 7405</strain>
    </source>
</reference>
<dbReference type="OrthoDB" id="4155294at2759"/>
<name>A0A168DWE5_9EURO</name>
<accession>A0A168DWE5</accession>
<proteinExistence type="predicted"/>
<dbReference type="Proteomes" id="UP000242877">
    <property type="component" value="Unassembled WGS sequence"/>
</dbReference>
<sequence>MNRFLQFIKPQLVAPEKTASEVVDYQLTILEPLSPAPALNVPRRKKTPREEARCPGAVALICPESLLVESISEELHVDEHEFLMSEMELFPLGVARIVEQTPYTMAAPVPCGFPSKSFSSSHPVRHVIFTFNLRGDGASFDNEINRRLIENLFPDVLKVRFNGLFLTFCVRKMPCNFLPETVAGVPVYFTEDENDIGPNPAGEPLGLRTGILHSKGSAVPSINGGILQAAADHIIEHDIPVLEFHLWQDFILVILEDDDVDRHLLPQVIAHCNVSYMYRRDISIIQAAIRGAANDWRIDTDCSAYDNLQPGVMLSSGTDPVIEGNEINPETIQPEIFSSSGVMVTDVDSNRFMTVSLSGFLFDTKVIHPALDSLNSRCLGEIVRKIPHADIGLVKLETNEVLNNQPFQNTIIEQLNIGSLREFVDGFRVDMGTPVYINAPSTGYKRGVLGPWAKIKIDRTTSSEKVKWVNARMIYFSCTQTKEAILPEGMAGTPVWDKLGRVLGVVRGNKSADMVLRNWIYMIPSEYLTELGYTMTIEGATNPAGVCRDNSPEAMIY</sequence>
<evidence type="ECO:0000313" key="2">
    <source>
        <dbReference type="Proteomes" id="UP000242877"/>
    </source>
</evidence>
<organism evidence="1 2">
    <name type="scientific">Ascosphaera apis ARSEF 7405</name>
    <dbReference type="NCBI Taxonomy" id="392613"/>
    <lineage>
        <taxon>Eukaryota</taxon>
        <taxon>Fungi</taxon>
        <taxon>Dikarya</taxon>
        <taxon>Ascomycota</taxon>
        <taxon>Pezizomycotina</taxon>
        <taxon>Eurotiomycetes</taxon>
        <taxon>Eurotiomycetidae</taxon>
        <taxon>Onygenales</taxon>
        <taxon>Ascosphaeraceae</taxon>
        <taxon>Ascosphaera</taxon>
    </lineage>
</organism>
<evidence type="ECO:0000313" key="1">
    <source>
        <dbReference type="EMBL" id="KZZ98188.1"/>
    </source>
</evidence>
<protein>
    <submittedName>
        <fullName evidence="1">Uncharacterized protein</fullName>
    </submittedName>
</protein>
<dbReference type="VEuPathDB" id="FungiDB:AAP_00449"/>